<comment type="subcellular location">
    <subcellularLocation>
        <location evidence="1">Membrane</location>
        <topology evidence="1">Multi-pass membrane protein</topology>
    </subcellularLocation>
</comment>
<keyword evidence="2 8" id="KW-0812">Transmembrane</keyword>
<evidence type="ECO:0000256" key="6">
    <source>
        <dbReference type="ARBA" id="ARBA00023170"/>
    </source>
</evidence>
<dbReference type="GeneID" id="100378581"/>
<keyword evidence="5 8" id="KW-0472">Membrane</keyword>
<sequence>MAELDPDMYPNMDDIWHIDKADKDDVAPSAKTVSIVLLYLVVLLLGVAGNALVASVVVLNEHMRSVTNMFIAQIALGDIIMLLLAMPFDIISKYVYEDWSFGSSFCRSMSFFKDYSLAVTIFTLTAMSIDRLLTLSRAMRPYSIRTMKKFFTVAVIIQLLSLSAAIPSTILSDVWRELAYGHSNVNAVNASSTRVCKVSARSSKLLIVSVYRLLFLYFLPLGIIAVSFTKIKSFLRSTEAKMLLSSNQKIMVACKRALKLLLTLVGLYAALLLPTVVDTIVLFLGSDGSSYYNSKWYSLYGFLMDTALYGICVYKPVVYAIMSANFRRGFRELTCCVKGGSEKSIFDSLDDTSTLDTDEVWFNSDGSKSSVQHDVGDKV</sequence>
<feature type="transmembrane region" description="Helical" evidence="8">
    <location>
        <begin position="150"/>
        <end position="170"/>
    </location>
</feature>
<dbReference type="Pfam" id="PF00001">
    <property type="entry name" value="7tm_1"/>
    <property type="match status" value="1"/>
</dbReference>
<evidence type="ECO:0000256" key="2">
    <source>
        <dbReference type="ARBA" id="ARBA00022692"/>
    </source>
</evidence>
<protein>
    <submittedName>
        <fullName evidence="11">Neuropeptide Y receptor-like</fullName>
    </submittedName>
</protein>
<keyword evidence="3 8" id="KW-1133">Transmembrane helix</keyword>
<evidence type="ECO:0000256" key="3">
    <source>
        <dbReference type="ARBA" id="ARBA00022989"/>
    </source>
</evidence>
<gene>
    <name evidence="11" type="primary">LOC100378581</name>
</gene>
<feature type="domain" description="G-protein coupled receptors family 1 profile" evidence="9">
    <location>
        <begin position="49"/>
        <end position="319"/>
    </location>
</feature>
<evidence type="ECO:0000313" key="10">
    <source>
        <dbReference type="Proteomes" id="UP000694865"/>
    </source>
</evidence>
<keyword evidence="4" id="KW-0297">G-protein coupled receptor</keyword>
<feature type="transmembrane region" description="Helical" evidence="8">
    <location>
        <begin position="256"/>
        <end position="277"/>
    </location>
</feature>
<dbReference type="Proteomes" id="UP000694865">
    <property type="component" value="Unplaced"/>
</dbReference>
<evidence type="ECO:0000259" key="9">
    <source>
        <dbReference type="PROSITE" id="PS50262"/>
    </source>
</evidence>
<accession>A0ABM0MJL9</accession>
<organism evidence="10 11">
    <name type="scientific">Saccoglossus kowalevskii</name>
    <name type="common">Acorn worm</name>
    <dbReference type="NCBI Taxonomy" id="10224"/>
    <lineage>
        <taxon>Eukaryota</taxon>
        <taxon>Metazoa</taxon>
        <taxon>Hemichordata</taxon>
        <taxon>Enteropneusta</taxon>
        <taxon>Harrimaniidae</taxon>
        <taxon>Saccoglossus</taxon>
    </lineage>
</organism>
<evidence type="ECO:0000256" key="7">
    <source>
        <dbReference type="ARBA" id="ARBA00023224"/>
    </source>
</evidence>
<dbReference type="RefSeq" id="XP_006820210.1">
    <property type="nucleotide sequence ID" value="XM_006820147.1"/>
</dbReference>
<evidence type="ECO:0000256" key="8">
    <source>
        <dbReference type="SAM" id="Phobius"/>
    </source>
</evidence>
<feature type="transmembrane region" description="Helical" evidence="8">
    <location>
        <begin position="214"/>
        <end position="235"/>
    </location>
</feature>
<feature type="transmembrane region" description="Helical" evidence="8">
    <location>
        <begin position="297"/>
        <end position="321"/>
    </location>
</feature>
<reference evidence="11" key="1">
    <citation type="submission" date="2025-08" db="UniProtKB">
        <authorList>
            <consortium name="RefSeq"/>
        </authorList>
    </citation>
    <scope>IDENTIFICATION</scope>
    <source>
        <tissue evidence="11">Testes</tissue>
    </source>
</reference>
<dbReference type="PANTHER" id="PTHR45695:SF15">
    <property type="entry name" value="OPSIN RH2"/>
    <property type="match status" value="1"/>
</dbReference>
<dbReference type="PANTHER" id="PTHR45695">
    <property type="entry name" value="LEUCOKININ RECEPTOR-RELATED"/>
    <property type="match status" value="1"/>
</dbReference>
<feature type="transmembrane region" description="Helical" evidence="8">
    <location>
        <begin position="70"/>
        <end position="91"/>
    </location>
</feature>
<evidence type="ECO:0000256" key="1">
    <source>
        <dbReference type="ARBA" id="ARBA00004141"/>
    </source>
</evidence>
<evidence type="ECO:0000256" key="5">
    <source>
        <dbReference type="ARBA" id="ARBA00023136"/>
    </source>
</evidence>
<dbReference type="InterPro" id="IPR017452">
    <property type="entry name" value="GPCR_Rhodpsn_7TM"/>
</dbReference>
<dbReference type="SUPFAM" id="SSF81321">
    <property type="entry name" value="Family A G protein-coupled receptor-like"/>
    <property type="match status" value="1"/>
</dbReference>
<proteinExistence type="predicted"/>
<dbReference type="InterPro" id="IPR000276">
    <property type="entry name" value="GPCR_Rhodpsn"/>
</dbReference>
<feature type="transmembrane region" description="Helical" evidence="8">
    <location>
        <begin position="111"/>
        <end position="129"/>
    </location>
</feature>
<name>A0ABM0MJL9_SACKO</name>
<feature type="transmembrane region" description="Helical" evidence="8">
    <location>
        <begin position="36"/>
        <end position="58"/>
    </location>
</feature>
<dbReference type="Gene3D" id="1.20.1070.10">
    <property type="entry name" value="Rhodopsin 7-helix transmembrane proteins"/>
    <property type="match status" value="1"/>
</dbReference>
<keyword evidence="10" id="KW-1185">Reference proteome</keyword>
<keyword evidence="6" id="KW-0675">Receptor</keyword>
<keyword evidence="7" id="KW-0807">Transducer</keyword>
<evidence type="ECO:0000256" key="4">
    <source>
        <dbReference type="ARBA" id="ARBA00023040"/>
    </source>
</evidence>
<dbReference type="PROSITE" id="PS50262">
    <property type="entry name" value="G_PROTEIN_RECEP_F1_2"/>
    <property type="match status" value="1"/>
</dbReference>
<evidence type="ECO:0000313" key="11">
    <source>
        <dbReference type="RefSeq" id="XP_006820210.1"/>
    </source>
</evidence>
<dbReference type="PRINTS" id="PR00237">
    <property type="entry name" value="GPCRRHODOPSN"/>
</dbReference>